<gene>
    <name evidence="2" type="ORF">SAMN04487977_102431</name>
</gene>
<protein>
    <submittedName>
        <fullName evidence="2">Quinol monooxygenase YgiN</fullName>
    </submittedName>
</protein>
<sequence length="117" mass="13474">MAITVNLRYTGKKGAAQAFAREMISSGTVEKIRAEKGNLRYEYYLPFEEEKAGSNDSSETILLIDSWENQEAIDLHHATPMMKTIAELREKYDLHMTIERFVSDDKIPEQDKAFIRS</sequence>
<name>A0A1H9D625_9SPIR</name>
<organism evidence="2 3">
    <name type="scientific">Treponema bryantii</name>
    <dbReference type="NCBI Taxonomy" id="163"/>
    <lineage>
        <taxon>Bacteria</taxon>
        <taxon>Pseudomonadati</taxon>
        <taxon>Spirochaetota</taxon>
        <taxon>Spirochaetia</taxon>
        <taxon>Spirochaetales</taxon>
        <taxon>Treponemataceae</taxon>
        <taxon>Treponema</taxon>
    </lineage>
</organism>
<keyword evidence="2" id="KW-0503">Monooxygenase</keyword>
<proteinExistence type="predicted"/>
<dbReference type="OrthoDB" id="123158at2"/>
<dbReference type="PROSITE" id="PS51725">
    <property type="entry name" value="ABM"/>
    <property type="match status" value="1"/>
</dbReference>
<dbReference type="InterPro" id="IPR011008">
    <property type="entry name" value="Dimeric_a/b-barrel"/>
</dbReference>
<dbReference type="AlphaFoldDB" id="A0A1H9D625"/>
<evidence type="ECO:0000313" key="3">
    <source>
        <dbReference type="Proteomes" id="UP000182360"/>
    </source>
</evidence>
<dbReference type="Gene3D" id="3.30.70.100">
    <property type="match status" value="1"/>
</dbReference>
<dbReference type="RefSeq" id="WP_074641622.1">
    <property type="nucleotide sequence ID" value="NZ_FOFU01000002.1"/>
</dbReference>
<feature type="domain" description="ABM" evidence="1">
    <location>
        <begin position="3"/>
        <end position="102"/>
    </location>
</feature>
<dbReference type="EMBL" id="FOFU01000002">
    <property type="protein sequence ID" value="SEQ08313.1"/>
    <property type="molecule type" value="Genomic_DNA"/>
</dbReference>
<dbReference type="SUPFAM" id="SSF54909">
    <property type="entry name" value="Dimeric alpha+beta barrel"/>
    <property type="match status" value="1"/>
</dbReference>
<dbReference type="STRING" id="163.SAMN04487775_11189"/>
<dbReference type="Pfam" id="PF03992">
    <property type="entry name" value="ABM"/>
    <property type="match status" value="1"/>
</dbReference>
<keyword evidence="3" id="KW-1185">Reference proteome</keyword>
<accession>A0A1H9D625</accession>
<evidence type="ECO:0000259" key="1">
    <source>
        <dbReference type="PROSITE" id="PS51725"/>
    </source>
</evidence>
<keyword evidence="2" id="KW-0560">Oxidoreductase</keyword>
<dbReference type="GO" id="GO:0004497">
    <property type="term" value="F:monooxygenase activity"/>
    <property type="evidence" value="ECO:0007669"/>
    <property type="project" value="UniProtKB-KW"/>
</dbReference>
<dbReference type="eggNOG" id="COG1359">
    <property type="taxonomic scope" value="Bacteria"/>
</dbReference>
<dbReference type="Proteomes" id="UP000182360">
    <property type="component" value="Unassembled WGS sequence"/>
</dbReference>
<evidence type="ECO:0000313" key="2">
    <source>
        <dbReference type="EMBL" id="SEQ08313.1"/>
    </source>
</evidence>
<dbReference type="InterPro" id="IPR007138">
    <property type="entry name" value="ABM_dom"/>
</dbReference>
<reference evidence="2 3" key="1">
    <citation type="submission" date="2016-10" db="EMBL/GenBank/DDBJ databases">
        <authorList>
            <person name="de Groot N.N."/>
        </authorList>
    </citation>
    <scope>NUCLEOTIDE SEQUENCE [LARGE SCALE GENOMIC DNA]</scope>
    <source>
        <strain evidence="2 3">B25</strain>
    </source>
</reference>